<feature type="compositionally biased region" description="Polar residues" evidence="2">
    <location>
        <begin position="356"/>
        <end position="368"/>
    </location>
</feature>
<dbReference type="AlphaFoldDB" id="A0AA41MQ96"/>
<evidence type="ECO:0000313" key="4">
    <source>
        <dbReference type="EMBL" id="MBZ3876141.1"/>
    </source>
</evidence>
<keyword evidence="1" id="KW-0862">Zinc</keyword>
<dbReference type="Proteomes" id="UP001166674">
    <property type="component" value="Unassembled WGS sequence"/>
</dbReference>
<organism evidence="4 5">
    <name type="scientific">Sciurus carolinensis</name>
    <name type="common">Eastern gray squirrel</name>
    <dbReference type="NCBI Taxonomy" id="30640"/>
    <lineage>
        <taxon>Eukaryota</taxon>
        <taxon>Metazoa</taxon>
        <taxon>Chordata</taxon>
        <taxon>Craniata</taxon>
        <taxon>Vertebrata</taxon>
        <taxon>Euteleostomi</taxon>
        <taxon>Mammalia</taxon>
        <taxon>Eutheria</taxon>
        <taxon>Euarchontoglires</taxon>
        <taxon>Glires</taxon>
        <taxon>Rodentia</taxon>
        <taxon>Sciuromorpha</taxon>
        <taxon>Sciuridae</taxon>
        <taxon>Sciurinae</taxon>
        <taxon>Sciurini</taxon>
        <taxon>Sciurus</taxon>
    </lineage>
</organism>
<feature type="domain" description="C2H2-type" evidence="3">
    <location>
        <begin position="198"/>
        <end position="223"/>
    </location>
</feature>
<dbReference type="PANTHER" id="PTHR21084">
    <property type="entry name" value="DENSE INCISORS"/>
    <property type="match status" value="1"/>
</dbReference>
<keyword evidence="5" id="KW-1185">Reference proteome</keyword>
<protein>
    <submittedName>
        <fullName evidence="4">Zinc finger protein 654</fullName>
    </submittedName>
</protein>
<feature type="region of interest" description="Disordered" evidence="2">
    <location>
        <begin position="345"/>
        <end position="402"/>
    </location>
</feature>
<dbReference type="Gene3D" id="3.30.160.60">
    <property type="entry name" value="Classic Zinc Finger"/>
    <property type="match status" value="2"/>
</dbReference>
<evidence type="ECO:0000313" key="5">
    <source>
        <dbReference type="Proteomes" id="UP001166674"/>
    </source>
</evidence>
<evidence type="ECO:0000256" key="1">
    <source>
        <dbReference type="PROSITE-ProRule" id="PRU00042"/>
    </source>
</evidence>
<proteinExistence type="predicted"/>
<name>A0AA41MQ96_SCICA</name>
<dbReference type="Pfam" id="PF15008">
    <property type="entry name" value="DUF4518"/>
    <property type="match status" value="1"/>
</dbReference>
<keyword evidence="1" id="KW-0863">Zinc-finger</keyword>
<comment type="caution">
    <text evidence="4">The sequence shown here is derived from an EMBL/GenBank/DDBJ whole genome shotgun (WGS) entry which is preliminary data.</text>
</comment>
<dbReference type="GO" id="GO:0008270">
    <property type="term" value="F:zinc ion binding"/>
    <property type="evidence" value="ECO:0007669"/>
    <property type="project" value="UniProtKB-KW"/>
</dbReference>
<accession>A0AA41MQ96</accession>
<dbReference type="SUPFAM" id="SSF54427">
    <property type="entry name" value="NTF2-like"/>
    <property type="match status" value="1"/>
</dbReference>
<evidence type="ECO:0000256" key="2">
    <source>
        <dbReference type="SAM" id="MobiDB-lite"/>
    </source>
</evidence>
<dbReference type="PANTHER" id="PTHR21084:SF1">
    <property type="entry name" value="DENSE INCISORS"/>
    <property type="match status" value="1"/>
</dbReference>
<keyword evidence="1" id="KW-0479">Metal-binding</keyword>
<reference evidence="4" key="1">
    <citation type="submission" date="2020-03" db="EMBL/GenBank/DDBJ databases">
        <title>Studies in the Genomics of Life Span.</title>
        <authorList>
            <person name="Glass D."/>
        </authorList>
    </citation>
    <scope>NUCLEOTIDE SEQUENCE</scope>
    <source>
        <strain evidence="4">SUZIE</strain>
        <tissue evidence="4">Muscle</tissue>
    </source>
</reference>
<dbReference type="EMBL" id="JAATJV010266400">
    <property type="protein sequence ID" value="MBZ3876141.1"/>
    <property type="molecule type" value="Genomic_DNA"/>
</dbReference>
<dbReference type="InterPro" id="IPR032710">
    <property type="entry name" value="NTF2-like_dom_sf"/>
</dbReference>
<feature type="domain" description="C2H2-type" evidence="3">
    <location>
        <begin position="267"/>
        <end position="291"/>
    </location>
</feature>
<feature type="domain" description="C2H2-type" evidence="3">
    <location>
        <begin position="25"/>
        <end position="52"/>
    </location>
</feature>
<evidence type="ECO:0000259" key="3">
    <source>
        <dbReference type="PROSITE" id="PS50157"/>
    </source>
</evidence>
<dbReference type="Pfam" id="PF00096">
    <property type="entry name" value="zf-C2H2"/>
    <property type="match status" value="1"/>
</dbReference>
<dbReference type="InterPro" id="IPR013087">
    <property type="entry name" value="Znf_C2H2_type"/>
</dbReference>
<dbReference type="PROSITE" id="PS00028">
    <property type="entry name" value="ZINC_FINGER_C2H2_1"/>
    <property type="match status" value="5"/>
</dbReference>
<gene>
    <name evidence="4" type="ORF">SUZIE_136455</name>
</gene>
<dbReference type="PROSITE" id="PS50157">
    <property type="entry name" value="ZINC_FINGER_C2H2_2"/>
    <property type="match status" value="3"/>
</dbReference>
<sequence>MLCNKEFLGGHIVRHAQAHQKKGSFSCVICGRKFRNRGLMQKHLKNHVKKIQRQQIAAAQQDDQEITALEEINYSSPSMSFENGNTDNMDLEVGTLTAASDGNKEVIPEHVAEFIEIPLGVPEEVIENIIENGNPDTSLNVSEPLPQCEDDYGEEEDEEGDYEDDDYDLNQETSVLHKINGTVCHPKDIYATDQEGNFKCPALGCVRIFKKIGFLNTHARTVHPTDLNVRQTVMKWSKGKCKFCQRQFEDSQHFIDHLNRHSYPNVYFCLHFNCNESFKLPFQLAQHTKSHRIFQAQCSFPECHELFEDLPLLYEHEAQHYLSKTPESSVQPSEAVLLDVHTDSNSNHLEKDSSSNEKQTVSLPVSTSKSRKDSTEPKTCIESMENKSDSLVQNGNEHSDDTVSDISLIDQKMPDIEPNSETSCSISDLVNGHSEIEQTPLVSSDPALKTDANRIRTENGSILPSVVPQEHTLPVTQAPSKPNLASEHTSYGLILTKPYVRPLPPSYLDERYLSMPKRRKFLTDRVDACSDQDNIYKKSVKRLRCGKCLTTYCNAEALEAHLAQKKCQTLFGFDSDDESQEKSKSEFLLLTTDYLEKGNFCGQGHWGLEYLRPFGGERLARHFRSVAKARALWAVEATVLASSSPPFPGVEMSGLSHFEMEGCRHLLGLLDNDEIMALCDTVTNRLVQPEDRQDAIRAILVYSQSVDELLKRKKVHREVIFKYLATQGMVIPPATEKHNLIQHAKVYWEKQSQWKLKETTERVSKTEDIRLFQQQAKEDKKAEKVDFRRLGEEFCHWFFELLNSQNPFLGPPQDEWGPQHFWHDVKLRFYYNTSEQNVIDYHGAEIVSLRLLSLVKEEFLFLSPNLDSHGLKCASSPHGLVMVGVAGTVHRGNTCLGIFEQIFGLIRCPFVSNTWKIKFINLRIVGESSLAPGASLKPAVKFEQSDLEAFYNVITLCGDNEVKLNVRQTLDSGTGDQALCSGNEALLEKKRMEFT</sequence>
<dbReference type="SMART" id="SM00355">
    <property type="entry name" value="ZnF_C2H2"/>
    <property type="match status" value="6"/>
</dbReference>
<dbReference type="InterPro" id="IPR026698">
    <property type="entry name" value="UPF_C3orf38"/>
</dbReference>